<dbReference type="EMBL" id="DYWQ01000081">
    <property type="protein sequence ID" value="HJF45183.1"/>
    <property type="molecule type" value="Genomic_DNA"/>
</dbReference>
<evidence type="ECO:0000313" key="2">
    <source>
        <dbReference type="Proteomes" id="UP000697330"/>
    </source>
</evidence>
<dbReference type="Proteomes" id="UP000697330">
    <property type="component" value="Unassembled WGS sequence"/>
</dbReference>
<comment type="caution">
    <text evidence="1">The sequence shown here is derived from an EMBL/GenBank/DDBJ whole genome shotgun (WGS) entry which is preliminary data.</text>
</comment>
<dbReference type="RefSeq" id="WP_274959027.1">
    <property type="nucleotide sequence ID" value="NZ_CAUWLO010000004.1"/>
</dbReference>
<reference evidence="1" key="1">
    <citation type="journal article" date="2021" name="PeerJ">
        <title>Extensive microbial diversity within the chicken gut microbiome revealed by metagenomics and culture.</title>
        <authorList>
            <person name="Gilroy R."/>
            <person name="Ravi A."/>
            <person name="Getino M."/>
            <person name="Pursley I."/>
            <person name="Horton D.L."/>
            <person name="Alikhan N.F."/>
            <person name="Baker D."/>
            <person name="Gharbi K."/>
            <person name="Hall N."/>
            <person name="Watson M."/>
            <person name="Adriaenssens E.M."/>
            <person name="Foster-Nyarko E."/>
            <person name="Jarju S."/>
            <person name="Secka A."/>
            <person name="Antonio M."/>
            <person name="Oren A."/>
            <person name="Chaudhuri R.R."/>
            <person name="La Ragione R."/>
            <person name="Hildebrand F."/>
            <person name="Pallen M.J."/>
        </authorList>
    </citation>
    <scope>NUCLEOTIDE SEQUENCE</scope>
    <source>
        <strain evidence="1">CHK124-7917</strain>
    </source>
</reference>
<reference evidence="1" key="2">
    <citation type="submission" date="2021-09" db="EMBL/GenBank/DDBJ databases">
        <authorList>
            <person name="Gilroy R."/>
        </authorList>
    </citation>
    <scope>NUCLEOTIDE SEQUENCE</scope>
    <source>
        <strain evidence="1">CHK124-7917</strain>
    </source>
</reference>
<gene>
    <name evidence="1" type="ORF">K8U72_05300</name>
</gene>
<organism evidence="1 2">
    <name type="scientific">Thermophilibacter provencensis</name>
    <dbReference type="NCBI Taxonomy" id="1852386"/>
    <lineage>
        <taxon>Bacteria</taxon>
        <taxon>Bacillati</taxon>
        <taxon>Actinomycetota</taxon>
        <taxon>Coriobacteriia</taxon>
        <taxon>Coriobacteriales</taxon>
        <taxon>Atopobiaceae</taxon>
        <taxon>Thermophilibacter</taxon>
    </lineage>
</organism>
<evidence type="ECO:0000313" key="1">
    <source>
        <dbReference type="EMBL" id="HJF45183.1"/>
    </source>
</evidence>
<proteinExistence type="predicted"/>
<name>A0A921GFL8_9ACTN</name>
<accession>A0A921GFL8</accession>
<protein>
    <submittedName>
        <fullName evidence="1">Uncharacterized protein</fullName>
    </submittedName>
</protein>
<sequence length="69" mass="7814">MTDGMPGWAAWGSLAEEELASEAEALLRESLRAPVDRGRVERLLELYGQRYDTLPARIRRIVGEIEVED</sequence>
<dbReference type="AlphaFoldDB" id="A0A921GFL8"/>